<dbReference type="PANTHER" id="PTHR48083">
    <property type="entry name" value="MEDIUM-CHAIN SPECIFIC ACYL-COA DEHYDROGENASE, MITOCHONDRIAL-RELATED"/>
    <property type="match status" value="1"/>
</dbReference>
<keyword evidence="6" id="KW-1185">Reference proteome</keyword>
<dbReference type="PANTHER" id="PTHR48083:SF19">
    <property type="entry name" value="FLAVIN-DEPENDENT MONOOXYGENASE, OXYGENASE SUBUNIT HSAA"/>
    <property type="match status" value="1"/>
</dbReference>
<dbReference type="Pfam" id="PF08028">
    <property type="entry name" value="Acyl-CoA_dh_2"/>
    <property type="match status" value="1"/>
</dbReference>
<dbReference type="PIRSF" id="PIRSF016578">
    <property type="entry name" value="HsaA"/>
    <property type="match status" value="1"/>
</dbReference>
<dbReference type="InterPro" id="IPR009100">
    <property type="entry name" value="AcylCoA_DH/oxidase_NM_dom_sf"/>
</dbReference>
<evidence type="ECO:0000313" key="6">
    <source>
        <dbReference type="Proteomes" id="UP000646738"/>
    </source>
</evidence>
<sequence>MPEPTPSDSGIAVAAHDIAALAARHAEQAEEQRQLSPEVMHAIRAAGFGRHFVAQEYGGAAGTFAEISTAVSVIAAKCPATAWCASLAASMARMAGYLPQEGRKQVWQDGPDVLVVGGVSPVGRAHAEQDGWRLSGTWPYISAVAYSDWALVCGVAKSGSQYEPRLFALPRADYAVKRSWSDVGMRATGSDTLIAEDVFVPAELSFPLGSLLEGAAEPSAPGSHQVPLTTVNGLFFALPVLGAAEGALGLWSSYAAQKIRSWSPKQPGPARGFYEETLARASGTIDTARFLLERAARVADRGALATPLERARNQRDCALAADLLVTTVNQLFRASGTSGHSVHHPLQRLWRDANSAVGHVVLQPGPAAAAYTAAALELEV</sequence>
<reference evidence="6" key="1">
    <citation type="submission" date="2023-07" db="EMBL/GenBank/DDBJ databases">
        <title>Whole genome shotgun sequence of Streptomyces achromogenes subsp. rubradiris NBRC 14000.</title>
        <authorList>
            <person name="Komaki H."/>
            <person name="Tamura T."/>
        </authorList>
    </citation>
    <scope>NUCLEOTIDE SEQUENCE [LARGE SCALE GENOMIC DNA]</scope>
    <source>
        <strain evidence="6">NBRC 14000</strain>
    </source>
</reference>
<evidence type="ECO:0000259" key="3">
    <source>
        <dbReference type="Pfam" id="PF02771"/>
    </source>
</evidence>
<accession>A0ABQ3RHX9</accession>
<proteinExistence type="inferred from homology"/>
<gene>
    <name evidence="5" type="ORF">Srubr_53110</name>
</gene>
<dbReference type="InterPro" id="IPR036250">
    <property type="entry name" value="AcylCo_DH-like_C"/>
</dbReference>
<keyword evidence="1" id="KW-0560">Oxidoreductase</keyword>
<dbReference type="InterPro" id="IPR013107">
    <property type="entry name" value="Acyl-CoA_DH_C"/>
</dbReference>
<dbReference type="InterPro" id="IPR050741">
    <property type="entry name" value="Acyl-CoA_dehydrogenase"/>
</dbReference>
<comment type="similarity">
    <text evidence="2">Belongs to the HpaH/HsaA monooxygenase family.</text>
</comment>
<dbReference type="Gene3D" id="2.40.110.10">
    <property type="entry name" value="Butyryl-CoA Dehydrogenase, subunit A, domain 2"/>
    <property type="match status" value="1"/>
</dbReference>
<dbReference type="SUPFAM" id="SSF56645">
    <property type="entry name" value="Acyl-CoA dehydrogenase NM domain-like"/>
    <property type="match status" value="1"/>
</dbReference>
<dbReference type="SUPFAM" id="SSF47203">
    <property type="entry name" value="Acyl-CoA dehydrogenase C-terminal domain-like"/>
    <property type="match status" value="1"/>
</dbReference>
<dbReference type="Gene3D" id="1.10.540.10">
    <property type="entry name" value="Acyl-CoA dehydrogenase/oxidase, N-terminal domain"/>
    <property type="match status" value="1"/>
</dbReference>
<evidence type="ECO:0000256" key="2">
    <source>
        <dbReference type="ARBA" id="ARBA00049661"/>
    </source>
</evidence>
<dbReference type="Pfam" id="PF02771">
    <property type="entry name" value="Acyl-CoA_dh_N"/>
    <property type="match status" value="1"/>
</dbReference>
<dbReference type="GO" id="GO:0016787">
    <property type="term" value="F:hydrolase activity"/>
    <property type="evidence" value="ECO:0007669"/>
    <property type="project" value="UniProtKB-KW"/>
</dbReference>
<evidence type="ECO:0000256" key="1">
    <source>
        <dbReference type="ARBA" id="ARBA00023002"/>
    </source>
</evidence>
<keyword evidence="5" id="KW-0378">Hydrolase</keyword>
<dbReference type="InterPro" id="IPR046373">
    <property type="entry name" value="Acyl-CoA_Oxase/DH_mid-dom_sf"/>
</dbReference>
<dbReference type="EMBL" id="BNEA01000015">
    <property type="protein sequence ID" value="GHI55465.1"/>
    <property type="molecule type" value="Genomic_DNA"/>
</dbReference>
<evidence type="ECO:0000259" key="4">
    <source>
        <dbReference type="Pfam" id="PF08028"/>
    </source>
</evidence>
<organism evidence="5 6">
    <name type="scientific">Streptomyces rubradiris</name>
    <name type="common">Streptomyces achromogenes subsp. rubradiris</name>
    <dbReference type="NCBI Taxonomy" id="285531"/>
    <lineage>
        <taxon>Bacteria</taxon>
        <taxon>Bacillati</taxon>
        <taxon>Actinomycetota</taxon>
        <taxon>Actinomycetes</taxon>
        <taxon>Kitasatosporales</taxon>
        <taxon>Streptomycetaceae</taxon>
        <taxon>Streptomyces</taxon>
    </lineage>
</organism>
<name>A0ABQ3RHX9_STRRR</name>
<protein>
    <submittedName>
        <fullName evidence="5">Hydrolase</fullName>
    </submittedName>
</protein>
<dbReference type="Proteomes" id="UP000646738">
    <property type="component" value="Unassembled WGS sequence"/>
</dbReference>
<feature type="domain" description="Acyl-CoA dehydrogenase C-terminal" evidence="4">
    <location>
        <begin position="235"/>
        <end position="363"/>
    </location>
</feature>
<comment type="caution">
    <text evidence="5">The sequence shown here is derived from an EMBL/GenBank/DDBJ whole genome shotgun (WGS) entry which is preliminary data.</text>
</comment>
<evidence type="ECO:0000313" key="5">
    <source>
        <dbReference type="EMBL" id="GHI55465.1"/>
    </source>
</evidence>
<feature type="domain" description="Acyl-CoA dehydrogenase/oxidase N-terminal" evidence="3">
    <location>
        <begin position="23"/>
        <end position="92"/>
    </location>
</feature>
<dbReference type="Gene3D" id="1.20.140.10">
    <property type="entry name" value="Butyryl-CoA Dehydrogenase, subunit A, domain 3"/>
    <property type="match status" value="1"/>
</dbReference>
<dbReference type="InterPro" id="IPR013786">
    <property type="entry name" value="AcylCoA_DH/ox_N"/>
</dbReference>
<dbReference type="InterPro" id="IPR037069">
    <property type="entry name" value="AcylCoA_DH/ox_N_sf"/>
</dbReference>